<dbReference type="PANTHER" id="PTHR10030">
    <property type="entry name" value="ALPHA-L-FUCOSIDASE"/>
    <property type="match status" value="1"/>
</dbReference>
<evidence type="ECO:0000256" key="6">
    <source>
        <dbReference type="SAM" id="SignalP"/>
    </source>
</evidence>
<comment type="caution">
    <text evidence="8">The sequence shown here is derived from an EMBL/GenBank/DDBJ whole genome shotgun (WGS) entry which is preliminary data.</text>
</comment>
<dbReference type="InterPro" id="IPR000933">
    <property type="entry name" value="Glyco_hydro_29"/>
</dbReference>
<dbReference type="Proteomes" id="UP000787625">
    <property type="component" value="Unassembled WGS sequence"/>
</dbReference>
<dbReference type="SMART" id="SM00812">
    <property type="entry name" value="Alpha_L_fucos"/>
    <property type="match status" value="1"/>
</dbReference>
<evidence type="ECO:0000256" key="4">
    <source>
        <dbReference type="ARBA" id="ARBA00022801"/>
    </source>
</evidence>
<dbReference type="GO" id="GO:0004560">
    <property type="term" value="F:alpha-L-fucosidase activity"/>
    <property type="evidence" value="ECO:0007669"/>
    <property type="project" value="InterPro"/>
</dbReference>
<evidence type="ECO:0000313" key="8">
    <source>
        <dbReference type="EMBL" id="HJD53064.1"/>
    </source>
</evidence>
<dbReference type="EC" id="3.2.1.51" evidence="2"/>
<keyword evidence="3 6" id="KW-0732">Signal</keyword>
<dbReference type="PANTHER" id="PTHR10030:SF37">
    <property type="entry name" value="ALPHA-L-FUCOSIDASE-RELATED"/>
    <property type="match status" value="1"/>
</dbReference>
<name>A0A9D2ZV25_9BACT</name>
<dbReference type="InterPro" id="IPR017853">
    <property type="entry name" value="GH"/>
</dbReference>
<accession>A0A9D2ZV25</accession>
<protein>
    <recommendedName>
        <fullName evidence="2">alpha-L-fucosidase</fullName>
        <ecNumber evidence="2">3.2.1.51</ecNumber>
    </recommendedName>
</protein>
<reference evidence="8" key="2">
    <citation type="submission" date="2021-04" db="EMBL/GenBank/DDBJ databases">
        <authorList>
            <person name="Gilroy R."/>
        </authorList>
    </citation>
    <scope>NUCLEOTIDE SEQUENCE</scope>
    <source>
        <strain evidence="8">MalCec1-1739</strain>
    </source>
</reference>
<feature type="non-terminal residue" evidence="8">
    <location>
        <position position="280"/>
    </location>
</feature>
<evidence type="ECO:0000256" key="1">
    <source>
        <dbReference type="ARBA" id="ARBA00007951"/>
    </source>
</evidence>
<dbReference type="Gene3D" id="3.20.20.80">
    <property type="entry name" value="Glycosidases"/>
    <property type="match status" value="1"/>
</dbReference>
<dbReference type="AlphaFoldDB" id="A0A9D2ZV25"/>
<keyword evidence="4" id="KW-0378">Hydrolase</keyword>
<proteinExistence type="inferred from homology"/>
<evidence type="ECO:0000313" key="9">
    <source>
        <dbReference type="Proteomes" id="UP000787625"/>
    </source>
</evidence>
<dbReference type="SUPFAM" id="SSF51445">
    <property type="entry name" value="(Trans)glycosidases"/>
    <property type="match status" value="1"/>
</dbReference>
<dbReference type="GO" id="GO:0005764">
    <property type="term" value="C:lysosome"/>
    <property type="evidence" value="ECO:0007669"/>
    <property type="project" value="TreeGrafter"/>
</dbReference>
<feature type="signal peptide" evidence="6">
    <location>
        <begin position="1"/>
        <end position="19"/>
    </location>
</feature>
<dbReference type="InterPro" id="IPR057739">
    <property type="entry name" value="Glyco_hydro_29_N"/>
</dbReference>
<dbReference type="GO" id="GO:0016139">
    <property type="term" value="P:glycoside catabolic process"/>
    <property type="evidence" value="ECO:0007669"/>
    <property type="project" value="TreeGrafter"/>
</dbReference>
<feature type="chain" id="PRO_5038405731" description="alpha-L-fucosidase" evidence="6">
    <location>
        <begin position="20"/>
        <end position="280"/>
    </location>
</feature>
<evidence type="ECO:0000256" key="5">
    <source>
        <dbReference type="ARBA" id="ARBA00023295"/>
    </source>
</evidence>
<gene>
    <name evidence="8" type="ORF">IAA93_05010</name>
</gene>
<reference evidence="8" key="1">
    <citation type="journal article" date="2021" name="PeerJ">
        <title>Extensive microbial diversity within the chicken gut microbiome revealed by metagenomics and culture.</title>
        <authorList>
            <person name="Gilroy R."/>
            <person name="Ravi A."/>
            <person name="Getino M."/>
            <person name="Pursley I."/>
            <person name="Horton D.L."/>
            <person name="Alikhan N.F."/>
            <person name="Baker D."/>
            <person name="Gharbi K."/>
            <person name="Hall N."/>
            <person name="Watson M."/>
            <person name="Adriaenssens E.M."/>
            <person name="Foster-Nyarko E."/>
            <person name="Jarju S."/>
            <person name="Secka A."/>
            <person name="Antonio M."/>
            <person name="Oren A."/>
            <person name="Chaudhuri R.R."/>
            <person name="La Ragione R."/>
            <person name="Hildebrand F."/>
            <person name="Pallen M.J."/>
        </authorList>
    </citation>
    <scope>NUCLEOTIDE SEQUENCE</scope>
    <source>
        <strain evidence="8">MalCec1-1739</strain>
    </source>
</reference>
<organism evidence="8 9">
    <name type="scientific">Candidatus Avibacteroides avistercoris</name>
    <dbReference type="NCBI Taxonomy" id="2840690"/>
    <lineage>
        <taxon>Bacteria</taxon>
        <taxon>Pseudomonadati</taxon>
        <taxon>Bacteroidota</taxon>
        <taxon>Bacteroidia</taxon>
        <taxon>Bacteroidales</taxon>
        <taxon>Bacteroidaceae</taxon>
        <taxon>Bacteroidaceae incertae sedis</taxon>
        <taxon>Candidatus Avibacteroides</taxon>
    </lineage>
</organism>
<evidence type="ECO:0000259" key="7">
    <source>
        <dbReference type="Pfam" id="PF01120"/>
    </source>
</evidence>
<feature type="domain" description="Glycoside hydrolase family 29 N-terminal" evidence="7">
    <location>
        <begin position="24"/>
        <end position="271"/>
    </location>
</feature>
<keyword evidence="5" id="KW-0326">Glycosidase</keyword>
<dbReference type="Pfam" id="PF01120">
    <property type="entry name" value="Alpha_L_fucos"/>
    <property type="match status" value="1"/>
</dbReference>
<sequence>MRKLTIITMLLLTTLTAGAQIKPDRQWMDNKFSMFIHFGLYSKLGGVWQGQPVRQGYSEQIQAFAGIFSDWYAATALTFNPTQWNPDSVVALAKRAGMRSIVFTAKHHDGFCMYESQYTDFDIVDATPYRRDLMKELSDACRRGGMRFAVYYSLIDWHFPEAYPISSHNADPLTEEHFDYNMKQVEEIMTRYGQISELWFDMGSLTCEQSKALYDLVNRLQPSCMVSGRLGNNMADFAVLADNAYPDYEIGVPWQSAASMFDETWGYRSWQERGSVSDKV</sequence>
<evidence type="ECO:0000256" key="3">
    <source>
        <dbReference type="ARBA" id="ARBA00022729"/>
    </source>
</evidence>
<evidence type="ECO:0000256" key="2">
    <source>
        <dbReference type="ARBA" id="ARBA00012662"/>
    </source>
</evidence>
<dbReference type="EMBL" id="DWUP01000104">
    <property type="protein sequence ID" value="HJD53064.1"/>
    <property type="molecule type" value="Genomic_DNA"/>
</dbReference>
<dbReference type="GO" id="GO:0006004">
    <property type="term" value="P:fucose metabolic process"/>
    <property type="evidence" value="ECO:0007669"/>
    <property type="project" value="TreeGrafter"/>
</dbReference>
<comment type="similarity">
    <text evidence="1">Belongs to the glycosyl hydrolase 29 family.</text>
</comment>